<name>A0A7S0GGM5_9STRA</name>
<evidence type="ECO:0008006" key="2">
    <source>
        <dbReference type="Google" id="ProtNLM"/>
    </source>
</evidence>
<reference evidence="1" key="1">
    <citation type="submission" date="2021-01" db="EMBL/GenBank/DDBJ databases">
        <authorList>
            <person name="Corre E."/>
            <person name="Pelletier E."/>
            <person name="Niang G."/>
            <person name="Scheremetjew M."/>
            <person name="Finn R."/>
            <person name="Kale V."/>
            <person name="Holt S."/>
            <person name="Cochrane G."/>
            <person name="Meng A."/>
            <person name="Brown T."/>
            <person name="Cohen L."/>
        </authorList>
    </citation>
    <scope>NUCLEOTIDE SEQUENCE</scope>
    <source>
        <strain evidence="1">CCAP1064/1</strain>
    </source>
</reference>
<accession>A0A7S0GGM5</accession>
<organism evidence="1">
    <name type="scientific">Proboscia inermis</name>
    <dbReference type="NCBI Taxonomy" id="420281"/>
    <lineage>
        <taxon>Eukaryota</taxon>
        <taxon>Sar</taxon>
        <taxon>Stramenopiles</taxon>
        <taxon>Ochrophyta</taxon>
        <taxon>Bacillariophyta</taxon>
        <taxon>Coscinodiscophyceae</taxon>
        <taxon>Rhizosoleniophycidae</taxon>
        <taxon>Rhizosoleniales</taxon>
        <taxon>Rhizosoleniaceae</taxon>
        <taxon>Proboscia</taxon>
    </lineage>
</organism>
<dbReference type="AlphaFoldDB" id="A0A7S0GGM5"/>
<protein>
    <recommendedName>
        <fullName evidence="2">Cation efflux protein cytoplasmic domain-containing protein</fullName>
    </recommendedName>
</protein>
<sequence length="111" mass="12636">MKMGLERGLRERIPEIQEVIQALPESPPLDEEQIEIILSGVRPFLEVAGGNIHVEKFNQDGLLDTYILLKMDGRSGSLKSVRKEIQQRLLRHFMIAGLRIEWADEAGLRGM</sequence>
<gene>
    <name evidence="1" type="ORF">PINE0816_LOCUS15335</name>
</gene>
<proteinExistence type="predicted"/>
<dbReference type="InterPro" id="IPR034904">
    <property type="entry name" value="FSCA_dom_sf"/>
</dbReference>
<dbReference type="EMBL" id="HBEL01032740">
    <property type="protein sequence ID" value="CAD8419200.1"/>
    <property type="molecule type" value="Transcribed_RNA"/>
</dbReference>
<dbReference type="Gene3D" id="3.30.300.130">
    <property type="entry name" value="Fe-S cluster assembly (FSCA)"/>
    <property type="match status" value="1"/>
</dbReference>
<evidence type="ECO:0000313" key="1">
    <source>
        <dbReference type="EMBL" id="CAD8419200.1"/>
    </source>
</evidence>